<dbReference type="EMBL" id="JAGKQM010000012">
    <property type="protein sequence ID" value="KAH0898365.1"/>
    <property type="molecule type" value="Genomic_DNA"/>
</dbReference>
<accession>A0ABQ8B0P4</accession>
<protein>
    <submittedName>
        <fullName evidence="1">Uncharacterized protein</fullName>
    </submittedName>
</protein>
<organism evidence="1 2">
    <name type="scientific">Brassica napus</name>
    <name type="common">Rape</name>
    <dbReference type="NCBI Taxonomy" id="3708"/>
    <lineage>
        <taxon>Eukaryota</taxon>
        <taxon>Viridiplantae</taxon>
        <taxon>Streptophyta</taxon>
        <taxon>Embryophyta</taxon>
        <taxon>Tracheophyta</taxon>
        <taxon>Spermatophyta</taxon>
        <taxon>Magnoliopsida</taxon>
        <taxon>eudicotyledons</taxon>
        <taxon>Gunneridae</taxon>
        <taxon>Pentapetalae</taxon>
        <taxon>rosids</taxon>
        <taxon>malvids</taxon>
        <taxon>Brassicales</taxon>
        <taxon>Brassicaceae</taxon>
        <taxon>Brassiceae</taxon>
        <taxon>Brassica</taxon>
    </lineage>
</organism>
<reference evidence="1 2" key="1">
    <citation type="submission" date="2021-05" db="EMBL/GenBank/DDBJ databases">
        <title>Genome Assembly of Synthetic Allotetraploid Brassica napus Reveals Homoeologous Exchanges between Subgenomes.</title>
        <authorList>
            <person name="Davis J.T."/>
        </authorList>
    </citation>
    <scope>NUCLEOTIDE SEQUENCE [LARGE SCALE GENOMIC DNA]</scope>
    <source>
        <strain evidence="2">cv. Da-Ae</strain>
        <tissue evidence="1">Seedling</tissue>
    </source>
</reference>
<name>A0ABQ8B0P4_BRANA</name>
<comment type="caution">
    <text evidence="1">The sequence shown here is derived from an EMBL/GenBank/DDBJ whole genome shotgun (WGS) entry which is preliminary data.</text>
</comment>
<feature type="non-terminal residue" evidence="1">
    <location>
        <position position="1"/>
    </location>
</feature>
<sequence>ALVYDVVSRNDWSLRNKRSRRFQTLYNQILAMPVPDADRGDDLVLWKRDDLPNSHLSYMEKKKLQMPKAIDRSMMNRIVPLKYGLQHRYVGLLQRWFELTVYSS</sequence>
<keyword evidence="2" id="KW-1185">Reference proteome</keyword>
<evidence type="ECO:0000313" key="1">
    <source>
        <dbReference type="EMBL" id="KAH0898365.1"/>
    </source>
</evidence>
<proteinExistence type="predicted"/>
<evidence type="ECO:0000313" key="2">
    <source>
        <dbReference type="Proteomes" id="UP000824890"/>
    </source>
</evidence>
<dbReference type="Proteomes" id="UP000824890">
    <property type="component" value="Unassembled WGS sequence"/>
</dbReference>
<gene>
    <name evidence="1" type="ORF">HID58_047933</name>
</gene>